<dbReference type="EMBL" id="HF936631">
    <property type="protein sequence ID" value="CCX34792.1"/>
    <property type="molecule type" value="Genomic_DNA"/>
</dbReference>
<reference evidence="2 3" key="1">
    <citation type="journal article" date="2013" name="PLoS Genet.">
        <title>The genome and development-dependent transcriptomes of Pyronema confluens: a window into fungal evolution.</title>
        <authorList>
            <person name="Traeger S."/>
            <person name="Altegoer F."/>
            <person name="Freitag M."/>
            <person name="Gabaldon T."/>
            <person name="Kempken F."/>
            <person name="Kumar A."/>
            <person name="Marcet-Houben M."/>
            <person name="Poggeler S."/>
            <person name="Stajich J.E."/>
            <person name="Nowrousian M."/>
        </authorList>
    </citation>
    <scope>NUCLEOTIDE SEQUENCE [LARGE SCALE GENOMIC DNA]</scope>
    <source>
        <strain evidence="3">CBS 100304</strain>
        <tissue evidence="2">Vegetative mycelium</tissue>
    </source>
</reference>
<sequence>MAPPFDITPSLQHNIAPPPPPSAFTRFLFKLLNLFLYVSFYALIWVFWVNGFTDAAILWAMGPILGTLWASGVMRLADKVICGVIKPRPMLAMMKRDETGFLAALRRRREEMSGVGLA</sequence>
<organism evidence="2 3">
    <name type="scientific">Pyronema omphalodes (strain CBS 100304)</name>
    <name type="common">Pyronema confluens</name>
    <dbReference type="NCBI Taxonomy" id="1076935"/>
    <lineage>
        <taxon>Eukaryota</taxon>
        <taxon>Fungi</taxon>
        <taxon>Dikarya</taxon>
        <taxon>Ascomycota</taxon>
        <taxon>Pezizomycotina</taxon>
        <taxon>Pezizomycetes</taxon>
        <taxon>Pezizales</taxon>
        <taxon>Pyronemataceae</taxon>
        <taxon>Pyronema</taxon>
    </lineage>
</organism>
<proteinExistence type="predicted"/>
<dbReference type="Proteomes" id="UP000018144">
    <property type="component" value="Unassembled WGS sequence"/>
</dbReference>
<keyword evidence="1" id="KW-0472">Membrane</keyword>
<evidence type="ECO:0000256" key="1">
    <source>
        <dbReference type="SAM" id="Phobius"/>
    </source>
</evidence>
<accession>U4LVR5</accession>
<dbReference type="OrthoDB" id="10352061at2759"/>
<gene>
    <name evidence="2" type="ORF">PCON_04309</name>
</gene>
<feature type="transmembrane region" description="Helical" evidence="1">
    <location>
        <begin position="31"/>
        <end position="50"/>
    </location>
</feature>
<protein>
    <submittedName>
        <fullName evidence="2">Uncharacterized protein</fullName>
    </submittedName>
</protein>
<keyword evidence="1" id="KW-0812">Transmembrane</keyword>
<feature type="transmembrane region" description="Helical" evidence="1">
    <location>
        <begin position="56"/>
        <end position="77"/>
    </location>
</feature>
<keyword evidence="3" id="KW-1185">Reference proteome</keyword>
<evidence type="ECO:0000313" key="3">
    <source>
        <dbReference type="Proteomes" id="UP000018144"/>
    </source>
</evidence>
<dbReference type="AlphaFoldDB" id="U4LVR5"/>
<evidence type="ECO:0000313" key="2">
    <source>
        <dbReference type="EMBL" id="CCX34792.1"/>
    </source>
</evidence>
<keyword evidence="1" id="KW-1133">Transmembrane helix</keyword>
<name>U4LVR5_PYROM</name>